<dbReference type="RefSeq" id="XP_013177527.1">
    <property type="nucleotide sequence ID" value="XM_013322073.1"/>
</dbReference>
<name>A0AAJ6ZQU8_PAPXU</name>
<dbReference type="RefSeq" id="XP_013177529.1">
    <property type="nucleotide sequence ID" value="XM_013322075.1"/>
</dbReference>
<dbReference type="RefSeq" id="XP_013177528.1">
    <property type="nucleotide sequence ID" value="XM_013322074.1"/>
</dbReference>
<reference evidence="2 3" key="1">
    <citation type="submission" date="2025-04" db="UniProtKB">
        <authorList>
            <consortium name="RefSeq"/>
        </authorList>
    </citation>
    <scope>IDENTIFICATION</scope>
</reference>
<organism evidence="4">
    <name type="scientific">Papilio xuthus</name>
    <name type="common">Asian swallowtail butterfly</name>
    <dbReference type="NCBI Taxonomy" id="66420"/>
    <lineage>
        <taxon>Eukaryota</taxon>
        <taxon>Metazoa</taxon>
        <taxon>Ecdysozoa</taxon>
        <taxon>Arthropoda</taxon>
        <taxon>Hexapoda</taxon>
        <taxon>Insecta</taxon>
        <taxon>Pterygota</taxon>
        <taxon>Neoptera</taxon>
        <taxon>Endopterygota</taxon>
        <taxon>Lepidoptera</taxon>
        <taxon>Glossata</taxon>
        <taxon>Ditrysia</taxon>
        <taxon>Papilionoidea</taxon>
        <taxon>Papilionidae</taxon>
        <taxon>Papilioninae</taxon>
        <taxon>Papilio</taxon>
    </lineage>
</organism>
<evidence type="ECO:0000313" key="5">
    <source>
        <dbReference type="RefSeq" id="XP_013177528.1"/>
    </source>
</evidence>
<protein>
    <submittedName>
        <fullName evidence="2 3">Uncharacterized protein LOC106124992</fullName>
    </submittedName>
</protein>
<dbReference type="Proteomes" id="UP000694872">
    <property type="component" value="Unplaced"/>
</dbReference>
<feature type="compositionally biased region" description="Polar residues" evidence="1">
    <location>
        <begin position="215"/>
        <end position="240"/>
    </location>
</feature>
<dbReference type="GeneID" id="106124992"/>
<proteinExistence type="predicted"/>
<gene>
    <name evidence="2 3 4 5 6" type="primary">LOC106124992</name>
</gene>
<accession>A0AAJ6ZQU8</accession>
<dbReference type="KEGG" id="pxu:106124992"/>
<evidence type="ECO:0000313" key="3">
    <source>
        <dbReference type="RefSeq" id="XP_013177526.1"/>
    </source>
</evidence>
<evidence type="ECO:0000313" key="4">
    <source>
        <dbReference type="RefSeq" id="XP_013177527.1"/>
    </source>
</evidence>
<dbReference type="RefSeq" id="XP_013177525.1">
    <property type="nucleotide sequence ID" value="XM_013322071.1"/>
</dbReference>
<sequence length="324" mass="35457">MRSMRTPETCAAFFEDQTNDDVEAIHTTLAFTASVSIPLTDDDKDIDLPPSPVAGPSGIQRICVEDDSISGQTVQDVSVPRRQPPSDRLHNRAFPLNLGRCVKLKVLVVLLCCAAAAGRAAAGAVAWPAAVETLNAPQLNNIAQSQTKSFTYSTEQHINEVPSSHRYPIQSQLPNQDPVRAYAPLPGFGAYYLVGTTSYIPQTRLIYNHMEQPQIPESGTPTASIASSVPRQPSAPQQPYNPLFQPSLPEQTTVGVDAKVIKSAEYTNHQQLLRTSSPDGQPQSLPSNNYLRRSQFFQFAFPQIPQLHQGFPQLPLFPQLSSLT</sequence>
<dbReference type="RefSeq" id="XP_013177526.1">
    <property type="nucleotide sequence ID" value="XM_013322072.1"/>
</dbReference>
<dbReference type="AlphaFoldDB" id="A0AAJ6ZQU8"/>
<evidence type="ECO:0000313" key="2">
    <source>
        <dbReference type="RefSeq" id="XP_013177525.1"/>
    </source>
</evidence>
<evidence type="ECO:0000313" key="6">
    <source>
        <dbReference type="RefSeq" id="XP_013177529.1"/>
    </source>
</evidence>
<feature type="region of interest" description="Disordered" evidence="1">
    <location>
        <begin position="213"/>
        <end position="241"/>
    </location>
</feature>
<evidence type="ECO:0000256" key="1">
    <source>
        <dbReference type="SAM" id="MobiDB-lite"/>
    </source>
</evidence>